<keyword evidence="3 6" id="KW-0812">Transmembrane</keyword>
<evidence type="ECO:0000313" key="9">
    <source>
        <dbReference type="Proteomes" id="UP001629249"/>
    </source>
</evidence>
<dbReference type="Proteomes" id="UP001629249">
    <property type="component" value="Unassembled WGS sequence"/>
</dbReference>
<dbReference type="EMBL" id="JAQQFN010000055">
    <property type="protein sequence ID" value="MFL9889013.1"/>
    <property type="molecule type" value="Genomic_DNA"/>
</dbReference>
<evidence type="ECO:0000313" key="8">
    <source>
        <dbReference type="EMBL" id="MFL9889013.1"/>
    </source>
</evidence>
<dbReference type="InterPro" id="IPR044770">
    <property type="entry name" value="MFS_spinster-like"/>
</dbReference>
<keyword evidence="4 6" id="KW-1133">Transmembrane helix</keyword>
<dbReference type="PANTHER" id="PTHR23505:SF79">
    <property type="entry name" value="PROTEIN SPINSTER"/>
    <property type="match status" value="1"/>
</dbReference>
<feature type="transmembrane region" description="Helical" evidence="6">
    <location>
        <begin position="242"/>
        <end position="263"/>
    </location>
</feature>
<dbReference type="Gene3D" id="1.20.1250.20">
    <property type="entry name" value="MFS general substrate transporter like domains"/>
    <property type="match status" value="1"/>
</dbReference>
<reference evidence="8 9" key="1">
    <citation type="journal article" date="2024" name="Chem. Sci.">
        <title>Discovery of megapolipeptins by genome mining of a Burkholderiales bacteria collection.</title>
        <authorList>
            <person name="Paulo B.S."/>
            <person name="Recchia M.J.J."/>
            <person name="Lee S."/>
            <person name="Fergusson C.H."/>
            <person name="Romanowski S.B."/>
            <person name="Hernandez A."/>
            <person name="Krull N."/>
            <person name="Liu D.Y."/>
            <person name="Cavanagh H."/>
            <person name="Bos A."/>
            <person name="Gray C.A."/>
            <person name="Murphy B.T."/>
            <person name="Linington R.G."/>
            <person name="Eustaquio A.S."/>
        </authorList>
    </citation>
    <scope>NUCLEOTIDE SEQUENCE [LARGE SCALE GENOMIC DNA]</scope>
    <source>
        <strain evidence="8 9">RL16-012-BIC-B</strain>
    </source>
</reference>
<dbReference type="Pfam" id="PF07690">
    <property type="entry name" value="MFS_1"/>
    <property type="match status" value="1"/>
</dbReference>
<proteinExistence type="predicted"/>
<keyword evidence="2" id="KW-0813">Transport</keyword>
<feature type="transmembrane region" description="Helical" evidence="6">
    <location>
        <begin position="58"/>
        <end position="79"/>
    </location>
</feature>
<feature type="transmembrane region" description="Helical" evidence="6">
    <location>
        <begin position="344"/>
        <end position="362"/>
    </location>
</feature>
<organism evidence="8 9">
    <name type="scientific">Paraburkholderia agricolaris</name>
    <dbReference type="NCBI Taxonomy" id="2152888"/>
    <lineage>
        <taxon>Bacteria</taxon>
        <taxon>Pseudomonadati</taxon>
        <taxon>Pseudomonadota</taxon>
        <taxon>Betaproteobacteria</taxon>
        <taxon>Burkholderiales</taxon>
        <taxon>Burkholderiaceae</taxon>
        <taxon>Paraburkholderia</taxon>
    </lineage>
</organism>
<name>A0ABW9A1V6_9BURK</name>
<evidence type="ECO:0000259" key="7">
    <source>
        <dbReference type="PROSITE" id="PS50850"/>
    </source>
</evidence>
<feature type="domain" description="Major facilitator superfamily (MFS) profile" evidence="7">
    <location>
        <begin position="20"/>
        <end position="434"/>
    </location>
</feature>
<dbReference type="PANTHER" id="PTHR23505">
    <property type="entry name" value="SPINSTER"/>
    <property type="match status" value="1"/>
</dbReference>
<comment type="caution">
    <text evidence="8">The sequence shown here is derived from an EMBL/GenBank/DDBJ whole genome shotgun (WGS) entry which is preliminary data.</text>
</comment>
<dbReference type="PROSITE" id="PS50850">
    <property type="entry name" value="MFS"/>
    <property type="match status" value="1"/>
</dbReference>
<sequence>MDSPDVPNREPAGRAHRWMVVLVFAAAFALAYLDRQILTLLIDPIQHSLGLNDTQVGLLQGLAFALCFAIGGVPLGWLVDNRNRVRVASSCVALWSIATASSGLAAGYAQLLAVRSVTALSEAGCSPAALSIFADLFPPRMLPRATAIYTAAPYIGGSASLVAGGYLLNHFGRTGGMNVPWIGHLQPWQAVFAVIGVPGLLLALLILFGVREPQRGENAEQKKDSASLRDVMRFITRDAAHLRGYFCGYACILAAFFSLITWYPTFAIRSQFGTAVSLGPVLGVVFLVCGLAGSLSGQGFVGRVADTEIVGRVIRLAARFSLMLIPAIVLMAFGKALIWSAAGYAVTVFVISMLTSLMPIPLQVGVPNRMRGRVIGLFIFGVNVIGTGAGPLLVGAASDRLAVGPVDAHALSVSLAVVLLVCACAAYFSMKRALRQLVRETAPAARPISHSTDIA</sequence>
<keyword evidence="9" id="KW-1185">Reference proteome</keyword>
<dbReference type="SUPFAM" id="SSF103473">
    <property type="entry name" value="MFS general substrate transporter"/>
    <property type="match status" value="1"/>
</dbReference>
<feature type="transmembrane region" description="Helical" evidence="6">
    <location>
        <begin position="148"/>
        <end position="168"/>
    </location>
</feature>
<gene>
    <name evidence="8" type="ORF">PQR66_38740</name>
</gene>
<feature type="transmembrane region" description="Helical" evidence="6">
    <location>
        <begin position="275"/>
        <end position="295"/>
    </location>
</feature>
<dbReference type="InterPro" id="IPR011701">
    <property type="entry name" value="MFS"/>
</dbReference>
<evidence type="ECO:0000256" key="4">
    <source>
        <dbReference type="ARBA" id="ARBA00022989"/>
    </source>
</evidence>
<keyword evidence="5 6" id="KW-0472">Membrane</keyword>
<evidence type="ECO:0000256" key="2">
    <source>
        <dbReference type="ARBA" id="ARBA00022448"/>
    </source>
</evidence>
<feature type="transmembrane region" description="Helical" evidence="6">
    <location>
        <begin position="374"/>
        <end position="396"/>
    </location>
</feature>
<feature type="transmembrane region" description="Helical" evidence="6">
    <location>
        <begin position="408"/>
        <end position="429"/>
    </location>
</feature>
<feature type="transmembrane region" description="Helical" evidence="6">
    <location>
        <begin position="316"/>
        <end position="338"/>
    </location>
</feature>
<evidence type="ECO:0000256" key="1">
    <source>
        <dbReference type="ARBA" id="ARBA00004141"/>
    </source>
</evidence>
<comment type="subcellular location">
    <subcellularLocation>
        <location evidence="1">Membrane</location>
        <topology evidence="1">Multi-pass membrane protein</topology>
    </subcellularLocation>
</comment>
<evidence type="ECO:0000256" key="5">
    <source>
        <dbReference type="ARBA" id="ARBA00023136"/>
    </source>
</evidence>
<dbReference type="RefSeq" id="WP_408335924.1">
    <property type="nucleotide sequence ID" value="NZ_JAQQFH010000063.1"/>
</dbReference>
<evidence type="ECO:0000256" key="3">
    <source>
        <dbReference type="ARBA" id="ARBA00022692"/>
    </source>
</evidence>
<feature type="transmembrane region" description="Helical" evidence="6">
    <location>
        <begin position="188"/>
        <end position="210"/>
    </location>
</feature>
<dbReference type="InterPro" id="IPR020846">
    <property type="entry name" value="MFS_dom"/>
</dbReference>
<accession>A0ABW9A1V6</accession>
<evidence type="ECO:0000256" key="6">
    <source>
        <dbReference type="SAM" id="Phobius"/>
    </source>
</evidence>
<protein>
    <submittedName>
        <fullName evidence="8">MFS transporter</fullName>
    </submittedName>
</protein>
<feature type="transmembrane region" description="Helical" evidence="6">
    <location>
        <begin position="18"/>
        <end position="38"/>
    </location>
</feature>
<dbReference type="InterPro" id="IPR036259">
    <property type="entry name" value="MFS_trans_sf"/>
</dbReference>